<evidence type="ECO:0000313" key="5">
    <source>
        <dbReference type="Proteomes" id="UP000185680"/>
    </source>
</evidence>
<reference evidence="3 4" key="1">
    <citation type="submission" date="2016-02" db="EMBL/GenBank/DDBJ databases">
        <title>Draft genome sequence of Hydrogenophaga sp. LPB0072.</title>
        <authorList>
            <person name="Shin S.-K."/>
            <person name="Yi H."/>
        </authorList>
    </citation>
    <scope>NUCLEOTIDE SEQUENCE [LARGE SCALE GENOMIC DNA]</scope>
    <source>
        <strain evidence="3 4">LPB0072</strain>
    </source>
</reference>
<dbReference type="Proteomes" id="UP000185657">
    <property type="component" value="Unassembled WGS sequence"/>
</dbReference>
<dbReference type="InterPro" id="IPR029063">
    <property type="entry name" value="SAM-dependent_MTases_sf"/>
</dbReference>
<evidence type="ECO:0000313" key="3">
    <source>
        <dbReference type="EMBL" id="OAD39676.1"/>
    </source>
</evidence>
<protein>
    <submittedName>
        <fullName evidence="2">Ubiquinone biosynthesis protein UbiE</fullName>
    </submittedName>
</protein>
<dbReference type="RefSeq" id="WP_066095739.1">
    <property type="nucleotide sequence ID" value="NZ_CP017476.1"/>
</dbReference>
<evidence type="ECO:0000313" key="4">
    <source>
        <dbReference type="Proteomes" id="UP000185657"/>
    </source>
</evidence>
<dbReference type="EMBL" id="CP017476">
    <property type="protein sequence ID" value="AOW14848.1"/>
    <property type="molecule type" value="Genomic_DNA"/>
</dbReference>
<dbReference type="InterPro" id="IPR025714">
    <property type="entry name" value="Methyltranfer_dom"/>
</dbReference>
<dbReference type="KEGG" id="hyl:LPB072_20505"/>
<organism evidence="2 5">
    <name type="scientific">Hydrogenophaga crassostreae</name>
    <dbReference type="NCBI Taxonomy" id="1763535"/>
    <lineage>
        <taxon>Bacteria</taxon>
        <taxon>Pseudomonadati</taxon>
        <taxon>Pseudomonadota</taxon>
        <taxon>Betaproteobacteria</taxon>
        <taxon>Burkholderiales</taxon>
        <taxon>Comamonadaceae</taxon>
        <taxon>Hydrogenophaga</taxon>
    </lineage>
</organism>
<dbReference type="AlphaFoldDB" id="A0A167GMY4"/>
<evidence type="ECO:0000259" key="1">
    <source>
        <dbReference type="Pfam" id="PF13847"/>
    </source>
</evidence>
<feature type="domain" description="Methyltransferase" evidence="1">
    <location>
        <begin position="45"/>
        <end position="152"/>
    </location>
</feature>
<dbReference type="CDD" id="cd02440">
    <property type="entry name" value="AdoMet_MTases"/>
    <property type="match status" value="1"/>
</dbReference>
<dbReference type="OrthoDB" id="9795634at2"/>
<proteinExistence type="predicted"/>
<dbReference type="Pfam" id="PF13847">
    <property type="entry name" value="Methyltransf_31"/>
    <property type="match status" value="1"/>
</dbReference>
<evidence type="ECO:0000313" key="2">
    <source>
        <dbReference type="EMBL" id="AOW14848.1"/>
    </source>
</evidence>
<dbReference type="PANTHER" id="PTHR43591:SF24">
    <property type="entry name" value="2-METHOXY-6-POLYPRENYL-1,4-BENZOQUINOL METHYLASE, MITOCHONDRIAL"/>
    <property type="match status" value="1"/>
</dbReference>
<name>A0A167GMY4_9BURK</name>
<accession>A0A167GMY4</accession>
<dbReference type="STRING" id="1763535.LPB072_20505"/>
<dbReference type="Gene3D" id="3.40.50.150">
    <property type="entry name" value="Vaccinia Virus protein VP39"/>
    <property type="match status" value="1"/>
</dbReference>
<dbReference type="PANTHER" id="PTHR43591">
    <property type="entry name" value="METHYLTRANSFERASE"/>
    <property type="match status" value="1"/>
</dbReference>
<dbReference type="EMBL" id="LVWD01000041">
    <property type="protein sequence ID" value="OAD39676.1"/>
    <property type="molecule type" value="Genomic_DNA"/>
</dbReference>
<dbReference type="GO" id="GO:0008168">
    <property type="term" value="F:methyltransferase activity"/>
    <property type="evidence" value="ECO:0007669"/>
    <property type="project" value="TreeGrafter"/>
</dbReference>
<dbReference type="SUPFAM" id="SSF53335">
    <property type="entry name" value="S-adenosyl-L-methionine-dependent methyltransferases"/>
    <property type="match status" value="1"/>
</dbReference>
<dbReference type="Proteomes" id="UP000185680">
    <property type="component" value="Chromosome"/>
</dbReference>
<reference evidence="2 5" key="2">
    <citation type="submission" date="2016-10" db="EMBL/GenBank/DDBJ databases">
        <title>Hydorgenophaga sp. LPB0072 isolated from gastropod.</title>
        <authorList>
            <person name="Kim E."/>
            <person name="Yi H."/>
        </authorList>
    </citation>
    <scope>NUCLEOTIDE SEQUENCE [LARGE SCALE GENOMIC DNA]</scope>
    <source>
        <strain evidence="2 5">LPB0072</strain>
    </source>
</reference>
<gene>
    <name evidence="2" type="ORF">LPB072_20505</name>
    <name evidence="3" type="ORF">LPB72_20675</name>
</gene>
<sequence>MTNTTQNATRAQWDRAAPGWNAHGSLIGAWLARATEGMLGMAAIDPGSRVLDVAAGAGEQTLLIARRVGPTGSVLATDLSPAILALAEDNARSAGLSNVQFQIADGEDLQVGPASFDAVVCRLGLMLFGDPMCALGEMHRALKPGGHICTLVFSQPGRNPCITTLMSTALQHAGLPAPSPFTPGGLLSLGRPGLTDELFAAAGFSHVATTRLDAPFRMPSAKAYLDFVRTSASPIQHILGRLDEPNRERAWADMEEKLSIYTTPWGWEGPNELLLTAGRR</sequence>
<keyword evidence="2" id="KW-0830">Ubiquinone</keyword>
<keyword evidence="4" id="KW-1185">Reference proteome</keyword>